<evidence type="ECO:0000313" key="2">
    <source>
        <dbReference type="EMBL" id="GAA5226096.1"/>
    </source>
</evidence>
<dbReference type="SUPFAM" id="SSF55729">
    <property type="entry name" value="Acyl-CoA N-acyltransferases (Nat)"/>
    <property type="match status" value="1"/>
</dbReference>
<dbReference type="Pfam" id="PF13302">
    <property type="entry name" value="Acetyltransf_3"/>
    <property type="match status" value="1"/>
</dbReference>
<dbReference type="Gene3D" id="3.40.630.30">
    <property type="match status" value="1"/>
</dbReference>
<reference evidence="3" key="1">
    <citation type="journal article" date="2019" name="Int. J. Syst. Evol. Microbiol.">
        <title>The Global Catalogue of Microorganisms (GCM) 10K type strain sequencing project: providing services to taxonomists for standard genome sequencing and annotation.</title>
        <authorList>
            <consortium name="The Broad Institute Genomics Platform"/>
            <consortium name="The Broad Institute Genome Sequencing Center for Infectious Disease"/>
            <person name="Wu L."/>
            <person name="Ma J."/>
        </authorList>
    </citation>
    <scope>NUCLEOTIDE SEQUENCE [LARGE SCALE GENOMIC DNA]</scope>
    <source>
        <strain evidence="3">JCM 18952</strain>
    </source>
</reference>
<dbReference type="EMBL" id="BAABLK010000012">
    <property type="protein sequence ID" value="GAA5226096.1"/>
    <property type="molecule type" value="Genomic_DNA"/>
</dbReference>
<organism evidence="2 3">
    <name type="scientific">Paeniglutamicibacter antarcticus</name>
    <dbReference type="NCBI Taxonomy" id="494023"/>
    <lineage>
        <taxon>Bacteria</taxon>
        <taxon>Bacillati</taxon>
        <taxon>Actinomycetota</taxon>
        <taxon>Actinomycetes</taxon>
        <taxon>Micrococcales</taxon>
        <taxon>Micrococcaceae</taxon>
        <taxon>Paeniglutamicibacter</taxon>
    </lineage>
</organism>
<dbReference type="Proteomes" id="UP001501257">
    <property type="component" value="Unassembled WGS sequence"/>
</dbReference>
<evidence type="ECO:0000313" key="3">
    <source>
        <dbReference type="Proteomes" id="UP001501257"/>
    </source>
</evidence>
<accession>A0ABP9TIW4</accession>
<dbReference type="InterPro" id="IPR051531">
    <property type="entry name" value="N-acetyltransferase"/>
</dbReference>
<dbReference type="PANTHER" id="PTHR43792">
    <property type="entry name" value="GNAT FAMILY, PUTATIVE (AFU_ORTHOLOGUE AFUA_3G00765)-RELATED-RELATED"/>
    <property type="match status" value="1"/>
</dbReference>
<comment type="caution">
    <text evidence="2">The sequence shown here is derived from an EMBL/GenBank/DDBJ whole genome shotgun (WGS) entry which is preliminary data.</text>
</comment>
<sequence>MVKFSLHSANLDLVPTAPEDLEAVFAACQDPEIQRWVPIPVPYLRKHALEYLTTHTDKTWDEGTEYTWTLRTDGKLAGVVDLYRLGNGSGDLGFWMDPAFRGRGLVTEACTAVLDFSLAEAPEGLAWCVSARTPMRETSARHESRKNWASISREPHGWALPCGANFVTIGAGACWPATTAASRLGRSPADQNVH</sequence>
<name>A0ABP9TIW4_9MICC</name>
<dbReference type="InterPro" id="IPR000182">
    <property type="entry name" value="GNAT_dom"/>
</dbReference>
<dbReference type="PROSITE" id="PS51186">
    <property type="entry name" value="GNAT"/>
    <property type="match status" value="1"/>
</dbReference>
<evidence type="ECO:0000259" key="1">
    <source>
        <dbReference type="PROSITE" id="PS51186"/>
    </source>
</evidence>
<feature type="domain" description="N-acetyltransferase" evidence="1">
    <location>
        <begin position="11"/>
        <end position="181"/>
    </location>
</feature>
<keyword evidence="3" id="KW-1185">Reference proteome</keyword>
<gene>
    <name evidence="2" type="ORF">GCM10025778_06270</name>
</gene>
<dbReference type="RefSeq" id="WP_210101993.1">
    <property type="nucleotide sequence ID" value="NZ_BAABLK010000012.1"/>
</dbReference>
<dbReference type="InterPro" id="IPR016181">
    <property type="entry name" value="Acyl_CoA_acyltransferase"/>
</dbReference>
<proteinExistence type="predicted"/>
<dbReference type="CDD" id="cd04301">
    <property type="entry name" value="NAT_SF"/>
    <property type="match status" value="1"/>
</dbReference>
<protein>
    <recommendedName>
        <fullName evidence="1">N-acetyltransferase domain-containing protein</fullName>
    </recommendedName>
</protein>
<dbReference type="PANTHER" id="PTHR43792:SF16">
    <property type="entry name" value="N-ACETYLTRANSFERASE DOMAIN-CONTAINING PROTEIN"/>
    <property type="match status" value="1"/>
</dbReference>